<dbReference type="KEGG" id="ahal:FTX54_012800"/>
<dbReference type="Pfam" id="PF07733">
    <property type="entry name" value="DNA_pol3_alpha"/>
    <property type="match status" value="1"/>
</dbReference>
<gene>
    <name evidence="12" type="primary">dnaE</name>
    <name evidence="12" type="ORF">FTX54_012800</name>
</gene>
<evidence type="ECO:0000256" key="9">
    <source>
        <dbReference type="ARBA" id="ARBA00025611"/>
    </source>
</evidence>
<dbReference type="PANTHER" id="PTHR32294">
    <property type="entry name" value="DNA POLYMERASE III SUBUNIT ALPHA"/>
    <property type="match status" value="1"/>
</dbReference>
<feature type="domain" description="Polymerase/histidinol phosphatase N-terminal" evidence="11">
    <location>
        <begin position="4"/>
        <end position="71"/>
    </location>
</feature>
<evidence type="ECO:0000256" key="10">
    <source>
        <dbReference type="ARBA" id="ARBA00049244"/>
    </source>
</evidence>
<reference evidence="12 13" key="1">
    <citation type="submission" date="2024-01" db="EMBL/GenBank/DDBJ databases">
        <title>Complete Genome Sequence of Alkalicoccus halolimnae BZ-SZ-XJ29T, a Moderately Halophilic Bacterium Isolated from a Salt Lake.</title>
        <authorList>
            <person name="Zhao B."/>
        </authorList>
    </citation>
    <scope>NUCLEOTIDE SEQUENCE [LARGE SCALE GENOMIC DNA]</scope>
    <source>
        <strain evidence="12 13">BZ-SZ-XJ29</strain>
    </source>
</reference>
<dbReference type="InterPro" id="IPR040982">
    <property type="entry name" value="DNA_pol3_finger"/>
</dbReference>
<dbReference type="Pfam" id="PF14579">
    <property type="entry name" value="HHH_6"/>
    <property type="match status" value="1"/>
</dbReference>
<evidence type="ECO:0000256" key="4">
    <source>
        <dbReference type="ARBA" id="ARBA00019114"/>
    </source>
</evidence>
<dbReference type="CDD" id="cd04485">
    <property type="entry name" value="DnaE_OBF"/>
    <property type="match status" value="1"/>
</dbReference>
<dbReference type="Gene3D" id="3.20.20.140">
    <property type="entry name" value="Metal-dependent hydrolases"/>
    <property type="match status" value="1"/>
</dbReference>
<evidence type="ECO:0000313" key="13">
    <source>
        <dbReference type="Proteomes" id="UP000321816"/>
    </source>
</evidence>
<evidence type="ECO:0000256" key="1">
    <source>
        <dbReference type="ARBA" id="ARBA00004496"/>
    </source>
</evidence>
<keyword evidence="6 12" id="KW-0548">Nucleotidyltransferase</keyword>
<evidence type="ECO:0000256" key="2">
    <source>
        <dbReference type="ARBA" id="ARBA00009496"/>
    </source>
</evidence>
<comment type="function">
    <text evidence="9">DNA polymerase III is a complex, multichain enzyme responsible for most of the replicative synthesis in bacteria. This DNA polymerase also exhibits 3' to 5' exonuclease activity. The alpha chain is the DNA polymerase.</text>
</comment>
<evidence type="ECO:0000259" key="11">
    <source>
        <dbReference type="SMART" id="SM00481"/>
    </source>
</evidence>
<comment type="subcellular location">
    <subcellularLocation>
        <location evidence="1">Cytoplasm</location>
    </subcellularLocation>
</comment>
<dbReference type="SUPFAM" id="SSF89550">
    <property type="entry name" value="PHP domain-like"/>
    <property type="match status" value="1"/>
</dbReference>
<evidence type="ECO:0000256" key="6">
    <source>
        <dbReference type="ARBA" id="ARBA00022695"/>
    </source>
</evidence>
<evidence type="ECO:0000313" key="12">
    <source>
        <dbReference type="EMBL" id="WWD79289.1"/>
    </source>
</evidence>
<sequence>MTFVHLHVQSEFSLQESGARIPELVKKAKDLGFDSLALTDRQAMHGAVRFYEACKAEGIKPIAGVKLAFRMKENGAEYDLLFLAENNQGYRSLLSLVTRASEKERSTYATLEDLRTLENVFVIQPMDRGPVQTLLLDKDLYGAEEVQDALTNVLSDRVYIEVQNHWYREEREKLLALKSWMKDREVKLVGSNRVLAVEEKDTDVCSVLTSIRTGTPLAELGTAGESEGYYLKSEQEMKDALEGWEEALHNAAVLAERCTWELELGDITLPRYSEIDDAGVLLRSWCENGMYERFGQPDQAAWERLEHEVSIIESMQFADYFLIVADFMQFAHKEGITTGPGRGSAAGSLVAYVLKITNVDPLAYNLLFERFLNPQRVSMPDIDIDFADADRDKVIHYVAERYGKEHVAQIVTFGTFAAKAAVRDAGKALGSDPYDIDRLAKLIPSRPNTKIADAEKLSSVQKLIEQKPDIGNVVHAAKKLEGLPRHTSVHAAGIVMSRRPLPEVVPLQQGHEGLMLTQYPMGDLEKLGLLKMDFLGLRNLTLIDRITKLASIDLTKIRFDDDIVFALLGRGDTFGIFQLESQGMQRVLKQLRPNSFEDIVAVNALYRPGPMEFIPTYVARKHGEEEISYIHADLEPILKPTYGVLIYQEQIMQIASLMAGFTLGEADILRRAVSKKKRDALEEGRVQFVKGAESKGYRREEAEEVYSQIARFADYGFNRSHAVAYSVISYQLAYLKARTPEAFYTALMESAVHDQEKLAFLIHEAGTHSLKVLPPSVQAGEAGFKLENRNIRLGLTSVKFVNEKSAQAVAESRGEEPFRDLFDFCGRLPKHIRTRRLLEALILSGALDDFKKSRTILLASLDTALEYAEQEDKKTEQGEELFPDEVIHPDYAEVKPMARTEELKLEKEMLGCYLSGHPLEEQAETLQKYKRLPIMEALKKSHKENVRIAGLITQIRTIETKKGDEMAFLQIEDESGGADVTVFPKPFKKYQLQFIKNEKLFIEGLIEEYEGERKIILQKCVLVDSLIDREKQQNASALYLYITIQAEKQALEEVKELLENTPGEVPVVLKYASDGKIVRLSEMWNVAVNEAFLEKLQARLGKNHVVFRKPGV</sequence>
<name>A0A5C7F4Z5_9BACI</name>
<dbReference type="GO" id="GO:0005737">
    <property type="term" value="C:cytoplasm"/>
    <property type="evidence" value="ECO:0007669"/>
    <property type="project" value="UniProtKB-SubCell"/>
</dbReference>
<keyword evidence="5 12" id="KW-0808">Transferase</keyword>
<dbReference type="InterPro" id="IPR029460">
    <property type="entry name" value="DNAPol_HHH"/>
</dbReference>
<dbReference type="NCBIfam" id="NF004226">
    <property type="entry name" value="PRK05673.1"/>
    <property type="match status" value="1"/>
</dbReference>
<dbReference type="RefSeq" id="WP_147803401.1">
    <property type="nucleotide sequence ID" value="NZ_CP144914.1"/>
</dbReference>
<dbReference type="InterPro" id="IPR004013">
    <property type="entry name" value="PHP_dom"/>
</dbReference>
<evidence type="ECO:0000256" key="7">
    <source>
        <dbReference type="ARBA" id="ARBA00022705"/>
    </source>
</evidence>
<comment type="catalytic activity">
    <reaction evidence="10">
        <text>DNA(n) + a 2'-deoxyribonucleoside 5'-triphosphate = DNA(n+1) + diphosphate</text>
        <dbReference type="Rhea" id="RHEA:22508"/>
        <dbReference type="Rhea" id="RHEA-COMP:17339"/>
        <dbReference type="Rhea" id="RHEA-COMP:17340"/>
        <dbReference type="ChEBI" id="CHEBI:33019"/>
        <dbReference type="ChEBI" id="CHEBI:61560"/>
        <dbReference type="ChEBI" id="CHEBI:173112"/>
        <dbReference type="EC" id="2.7.7.7"/>
    </reaction>
</comment>
<dbReference type="GO" id="GO:0003676">
    <property type="term" value="F:nucleic acid binding"/>
    <property type="evidence" value="ECO:0007669"/>
    <property type="project" value="InterPro"/>
</dbReference>
<dbReference type="Gene3D" id="1.10.10.1600">
    <property type="entry name" value="Bacterial DNA polymerase III alpha subunit, thumb domain"/>
    <property type="match status" value="1"/>
</dbReference>
<comment type="similarity">
    <text evidence="2">Belongs to the DNA polymerase type-C family. DnaE subfamily.</text>
</comment>
<organism evidence="12 13">
    <name type="scientific">Alkalicoccus halolimnae</name>
    <dbReference type="NCBI Taxonomy" id="1667239"/>
    <lineage>
        <taxon>Bacteria</taxon>
        <taxon>Bacillati</taxon>
        <taxon>Bacillota</taxon>
        <taxon>Bacilli</taxon>
        <taxon>Bacillales</taxon>
        <taxon>Bacillaceae</taxon>
        <taxon>Alkalicoccus</taxon>
    </lineage>
</organism>
<dbReference type="InterPro" id="IPR041931">
    <property type="entry name" value="DNA_pol3_alpha_thumb_dom"/>
</dbReference>
<dbReference type="InterPro" id="IPR004805">
    <property type="entry name" value="DnaE2/DnaE/PolC"/>
</dbReference>
<dbReference type="InterPro" id="IPR016195">
    <property type="entry name" value="Pol/histidinol_Pase-like"/>
</dbReference>
<dbReference type="Pfam" id="PF01336">
    <property type="entry name" value="tRNA_anti-codon"/>
    <property type="match status" value="1"/>
</dbReference>
<proteinExistence type="inferred from homology"/>
<dbReference type="OrthoDB" id="9803237at2"/>
<dbReference type="NCBIfam" id="TIGR00594">
    <property type="entry name" value="polc"/>
    <property type="match status" value="1"/>
</dbReference>
<dbReference type="GO" id="GO:0003887">
    <property type="term" value="F:DNA-directed DNA polymerase activity"/>
    <property type="evidence" value="ECO:0007669"/>
    <property type="project" value="UniProtKB-KW"/>
</dbReference>
<dbReference type="Pfam" id="PF02811">
    <property type="entry name" value="PHP"/>
    <property type="match status" value="1"/>
</dbReference>
<protein>
    <recommendedName>
        <fullName evidence="4">DNA polymerase III subunit alpha</fullName>
        <ecNumber evidence="3">2.7.7.7</ecNumber>
    </recommendedName>
</protein>
<dbReference type="PANTHER" id="PTHR32294:SF0">
    <property type="entry name" value="DNA POLYMERASE III SUBUNIT ALPHA"/>
    <property type="match status" value="1"/>
</dbReference>
<dbReference type="SMART" id="SM00481">
    <property type="entry name" value="POLIIIAc"/>
    <property type="match status" value="1"/>
</dbReference>
<evidence type="ECO:0000256" key="3">
    <source>
        <dbReference type="ARBA" id="ARBA00012417"/>
    </source>
</evidence>
<keyword evidence="8" id="KW-0239">DNA-directed DNA polymerase</keyword>
<accession>A0A5C7F4Z5</accession>
<dbReference type="Proteomes" id="UP000321816">
    <property type="component" value="Chromosome"/>
</dbReference>
<dbReference type="Gene3D" id="1.10.150.870">
    <property type="match status" value="1"/>
</dbReference>
<dbReference type="GO" id="GO:0008408">
    <property type="term" value="F:3'-5' exonuclease activity"/>
    <property type="evidence" value="ECO:0007669"/>
    <property type="project" value="InterPro"/>
</dbReference>
<dbReference type="GO" id="GO:0006260">
    <property type="term" value="P:DNA replication"/>
    <property type="evidence" value="ECO:0007669"/>
    <property type="project" value="UniProtKB-KW"/>
</dbReference>
<dbReference type="AlphaFoldDB" id="A0A5C7F4Z5"/>
<evidence type="ECO:0000256" key="5">
    <source>
        <dbReference type="ARBA" id="ARBA00022679"/>
    </source>
</evidence>
<dbReference type="EMBL" id="CP144914">
    <property type="protein sequence ID" value="WWD79289.1"/>
    <property type="molecule type" value="Genomic_DNA"/>
</dbReference>
<keyword evidence="7" id="KW-0235">DNA replication</keyword>
<dbReference type="EC" id="2.7.7.7" evidence="3"/>
<dbReference type="InterPro" id="IPR011708">
    <property type="entry name" value="DNA_pol3_alpha_NTPase_dom"/>
</dbReference>
<dbReference type="InterPro" id="IPR004365">
    <property type="entry name" value="NA-bd_OB_tRNA"/>
</dbReference>
<keyword evidence="13" id="KW-1185">Reference proteome</keyword>
<dbReference type="InterPro" id="IPR003141">
    <property type="entry name" value="Pol/His_phosphatase_N"/>
</dbReference>
<evidence type="ECO:0000256" key="8">
    <source>
        <dbReference type="ARBA" id="ARBA00022932"/>
    </source>
</evidence>
<dbReference type="Pfam" id="PF17657">
    <property type="entry name" value="DNA_pol3_finger"/>
    <property type="match status" value="1"/>
</dbReference>